<organism evidence="8">
    <name type="scientific">Gaeumannomyces tritici (strain R3-111a-1)</name>
    <name type="common">Wheat and barley take-all root rot fungus</name>
    <name type="synonym">Gaeumannomyces graminis var. tritici</name>
    <dbReference type="NCBI Taxonomy" id="644352"/>
    <lineage>
        <taxon>Eukaryota</taxon>
        <taxon>Fungi</taxon>
        <taxon>Dikarya</taxon>
        <taxon>Ascomycota</taxon>
        <taxon>Pezizomycotina</taxon>
        <taxon>Sordariomycetes</taxon>
        <taxon>Sordariomycetidae</taxon>
        <taxon>Magnaporthales</taxon>
        <taxon>Magnaporthaceae</taxon>
        <taxon>Gaeumannomyces</taxon>
    </lineage>
</organism>
<evidence type="ECO:0008006" key="11">
    <source>
        <dbReference type="Google" id="ProtNLM"/>
    </source>
</evidence>
<feature type="compositionally biased region" description="Low complexity" evidence="6">
    <location>
        <begin position="26"/>
        <end position="36"/>
    </location>
</feature>
<dbReference type="VEuPathDB" id="FungiDB:GGTG_08548"/>
<dbReference type="eggNOG" id="ENOG502S45F">
    <property type="taxonomic scope" value="Eukaryota"/>
</dbReference>
<dbReference type="GO" id="GO:0016671">
    <property type="term" value="F:oxidoreductase activity, acting on a sulfur group of donors, disulfide as acceptor"/>
    <property type="evidence" value="ECO:0007669"/>
    <property type="project" value="InterPro"/>
</dbReference>
<dbReference type="PANTHER" id="PTHR13234">
    <property type="entry name" value="GAMMA-INTERFERON INDUCIBLE LYSOSOMAL THIOL REDUCTASE GILT"/>
    <property type="match status" value="1"/>
</dbReference>
<reference evidence="9" key="4">
    <citation type="journal article" date="2015" name="G3 (Bethesda)">
        <title>Genome sequences of three phytopathogenic species of the Magnaporthaceae family of fungi.</title>
        <authorList>
            <person name="Okagaki L.H."/>
            <person name="Nunes C.C."/>
            <person name="Sailsbery J."/>
            <person name="Clay B."/>
            <person name="Brown D."/>
            <person name="John T."/>
            <person name="Oh Y."/>
            <person name="Young N."/>
            <person name="Fitzgerald M."/>
            <person name="Haas B.J."/>
            <person name="Zeng Q."/>
            <person name="Young S."/>
            <person name="Adiconis X."/>
            <person name="Fan L."/>
            <person name="Levin J.Z."/>
            <person name="Mitchell T.K."/>
            <person name="Okubara P.A."/>
            <person name="Farman M.L."/>
            <person name="Kohn L.M."/>
            <person name="Birren B."/>
            <person name="Ma L.-J."/>
            <person name="Dean R.A."/>
        </authorList>
    </citation>
    <scope>NUCLEOTIDE SEQUENCE</scope>
    <source>
        <strain evidence="9">R3-111a-1</strain>
    </source>
</reference>
<evidence type="ECO:0000256" key="3">
    <source>
        <dbReference type="ARBA" id="ARBA00022525"/>
    </source>
</evidence>
<evidence type="ECO:0000256" key="4">
    <source>
        <dbReference type="ARBA" id="ARBA00022729"/>
    </source>
</evidence>
<keyword evidence="5" id="KW-0325">Glycoprotein</keyword>
<dbReference type="HOGENOM" id="CLU_072148_2_0_1"/>
<name>J3P4W2_GAET3</name>
<keyword evidence="10" id="KW-1185">Reference proteome</keyword>
<dbReference type="STRING" id="644352.J3P4W2"/>
<keyword evidence="4" id="KW-0732">Signal</keyword>
<dbReference type="GO" id="GO:0005576">
    <property type="term" value="C:extracellular region"/>
    <property type="evidence" value="ECO:0007669"/>
    <property type="project" value="UniProtKB-SubCell"/>
</dbReference>
<gene>
    <name evidence="9" type="primary">20349006</name>
    <name evidence="8" type="ORF">GGTG_08548</name>
</gene>
<feature type="transmembrane region" description="Helical" evidence="7">
    <location>
        <begin position="41"/>
        <end position="59"/>
    </location>
</feature>
<dbReference type="InterPro" id="IPR004911">
    <property type="entry name" value="Interferon-induced_GILT"/>
</dbReference>
<comment type="subcellular location">
    <subcellularLocation>
        <location evidence="1">Secreted</location>
    </subcellularLocation>
</comment>
<reference evidence="8" key="2">
    <citation type="submission" date="2010-07" db="EMBL/GenBank/DDBJ databases">
        <authorList>
            <consortium name="The Broad Institute Genome Sequencing Platform"/>
            <consortium name="Broad Institute Genome Sequencing Center for Infectious Disease"/>
            <person name="Ma L.-J."/>
            <person name="Dead R."/>
            <person name="Young S."/>
            <person name="Zeng Q."/>
            <person name="Koehrsen M."/>
            <person name="Alvarado L."/>
            <person name="Berlin A."/>
            <person name="Chapman S.B."/>
            <person name="Chen Z."/>
            <person name="Freedman E."/>
            <person name="Gellesch M."/>
            <person name="Goldberg J."/>
            <person name="Griggs A."/>
            <person name="Gujja S."/>
            <person name="Heilman E.R."/>
            <person name="Heiman D."/>
            <person name="Hepburn T."/>
            <person name="Howarth C."/>
            <person name="Jen D."/>
            <person name="Larson L."/>
            <person name="Mehta T."/>
            <person name="Neiman D."/>
            <person name="Pearson M."/>
            <person name="Roberts A."/>
            <person name="Saif S."/>
            <person name="Shea T."/>
            <person name="Shenoy N."/>
            <person name="Sisk P."/>
            <person name="Stolte C."/>
            <person name="Sykes S."/>
            <person name="Walk T."/>
            <person name="White J."/>
            <person name="Yandava C."/>
            <person name="Haas B."/>
            <person name="Nusbaum C."/>
            <person name="Birren B."/>
        </authorList>
    </citation>
    <scope>NUCLEOTIDE SEQUENCE</scope>
    <source>
        <strain evidence="8">R3-111a-1</strain>
    </source>
</reference>
<keyword evidence="3" id="KW-0964">Secreted</keyword>
<evidence type="ECO:0000256" key="5">
    <source>
        <dbReference type="ARBA" id="ARBA00023180"/>
    </source>
</evidence>
<dbReference type="Pfam" id="PF03227">
    <property type="entry name" value="GILT"/>
    <property type="match status" value="1"/>
</dbReference>
<feature type="compositionally biased region" description="Basic and acidic residues" evidence="6">
    <location>
        <begin position="14"/>
        <end position="23"/>
    </location>
</feature>
<evidence type="ECO:0000313" key="10">
    <source>
        <dbReference type="Proteomes" id="UP000006039"/>
    </source>
</evidence>
<accession>J3P4W2</accession>
<reference evidence="9" key="5">
    <citation type="submission" date="2018-04" db="UniProtKB">
        <authorList>
            <consortium name="EnsemblFungi"/>
        </authorList>
    </citation>
    <scope>IDENTIFICATION</scope>
    <source>
        <strain evidence="9">R3-111a-1</strain>
    </source>
</reference>
<evidence type="ECO:0000256" key="6">
    <source>
        <dbReference type="SAM" id="MobiDB-lite"/>
    </source>
</evidence>
<evidence type="ECO:0000256" key="2">
    <source>
        <dbReference type="ARBA" id="ARBA00005679"/>
    </source>
</evidence>
<dbReference type="OrthoDB" id="958254at2759"/>
<dbReference type="PANTHER" id="PTHR13234:SF8">
    <property type="entry name" value="GAMMA-INTERFERON-INDUCIBLE LYSOSOMAL THIOL REDUCTASE"/>
    <property type="match status" value="1"/>
</dbReference>
<evidence type="ECO:0000256" key="1">
    <source>
        <dbReference type="ARBA" id="ARBA00004613"/>
    </source>
</evidence>
<evidence type="ECO:0000313" key="8">
    <source>
        <dbReference type="EMBL" id="EJT74710.1"/>
    </source>
</evidence>
<evidence type="ECO:0000313" key="9">
    <source>
        <dbReference type="EnsemblFungi" id="EJT74710"/>
    </source>
</evidence>
<dbReference type="GeneID" id="20349006"/>
<sequence>MQESQQPQGQLPFADEKMDDIKRYPTPTRGRSLSTTRRSRSCITMAIVGACFFMFLVHIRPLGSVQVPVQTSPTAPAPTTPNPPAKAANLVQLEAHIMSKCPDARDCLKQMVLPVMERAYDKVNFTLSFIGTPDGDSGVACKHGPAECMGNILELCAAELYPDPKTYLGFTMCISNDYRNIPKKELVEECALEHALDLKALNDCATKDNGAYGTDMLRESVQRTEKAGVTLSCTVRLADEVWCIRDGGEWVECPQGPGVNELVAAIEKKYQSS</sequence>
<feature type="region of interest" description="Disordered" evidence="6">
    <location>
        <begin position="1"/>
        <end position="36"/>
    </location>
</feature>
<dbReference type="AlphaFoldDB" id="J3P4W2"/>
<protein>
    <recommendedName>
        <fullName evidence="11">Gamma interferon inducible lysosomal thiol reductase</fullName>
    </recommendedName>
</protein>
<keyword evidence="7" id="KW-0472">Membrane</keyword>
<evidence type="ECO:0000256" key="7">
    <source>
        <dbReference type="SAM" id="Phobius"/>
    </source>
</evidence>
<comment type="similarity">
    <text evidence="2">Belongs to the GILT family.</text>
</comment>
<dbReference type="Proteomes" id="UP000006039">
    <property type="component" value="Unassembled WGS sequence"/>
</dbReference>
<reference evidence="10" key="1">
    <citation type="submission" date="2010-07" db="EMBL/GenBank/DDBJ databases">
        <title>The genome sequence of Gaeumannomyces graminis var. tritici strain R3-111a-1.</title>
        <authorList>
            <consortium name="The Broad Institute Genome Sequencing Platform"/>
            <person name="Ma L.-J."/>
            <person name="Dead R."/>
            <person name="Young S."/>
            <person name="Zeng Q."/>
            <person name="Koehrsen M."/>
            <person name="Alvarado L."/>
            <person name="Berlin A."/>
            <person name="Chapman S.B."/>
            <person name="Chen Z."/>
            <person name="Freedman E."/>
            <person name="Gellesch M."/>
            <person name="Goldberg J."/>
            <person name="Griggs A."/>
            <person name="Gujja S."/>
            <person name="Heilman E.R."/>
            <person name="Heiman D."/>
            <person name="Hepburn T."/>
            <person name="Howarth C."/>
            <person name="Jen D."/>
            <person name="Larson L."/>
            <person name="Mehta T."/>
            <person name="Neiman D."/>
            <person name="Pearson M."/>
            <person name="Roberts A."/>
            <person name="Saif S."/>
            <person name="Shea T."/>
            <person name="Shenoy N."/>
            <person name="Sisk P."/>
            <person name="Stolte C."/>
            <person name="Sykes S."/>
            <person name="Walk T."/>
            <person name="White J."/>
            <person name="Yandava C."/>
            <person name="Haas B."/>
            <person name="Nusbaum C."/>
            <person name="Birren B."/>
        </authorList>
    </citation>
    <scope>NUCLEOTIDE SEQUENCE [LARGE SCALE GENOMIC DNA]</scope>
    <source>
        <strain evidence="10">R3-111a-1</strain>
    </source>
</reference>
<keyword evidence="7" id="KW-1133">Transmembrane helix</keyword>
<dbReference type="RefSeq" id="XP_009224654.1">
    <property type="nucleotide sequence ID" value="XM_009226390.1"/>
</dbReference>
<dbReference type="EMBL" id="GL385398">
    <property type="protein sequence ID" value="EJT74710.1"/>
    <property type="molecule type" value="Genomic_DNA"/>
</dbReference>
<keyword evidence="7" id="KW-0812">Transmembrane</keyword>
<reference evidence="8" key="3">
    <citation type="submission" date="2010-09" db="EMBL/GenBank/DDBJ databases">
        <title>Annotation of Gaeumannomyces graminis var. tritici R3-111a-1.</title>
        <authorList>
            <consortium name="The Broad Institute Genome Sequencing Platform"/>
            <person name="Ma L.-J."/>
            <person name="Dead R."/>
            <person name="Young S.K."/>
            <person name="Zeng Q."/>
            <person name="Gargeya S."/>
            <person name="Fitzgerald M."/>
            <person name="Haas B."/>
            <person name="Abouelleil A."/>
            <person name="Alvarado L."/>
            <person name="Arachchi H.M."/>
            <person name="Berlin A."/>
            <person name="Brown A."/>
            <person name="Chapman S.B."/>
            <person name="Chen Z."/>
            <person name="Dunbar C."/>
            <person name="Freedman E."/>
            <person name="Gearin G."/>
            <person name="Gellesch M."/>
            <person name="Goldberg J."/>
            <person name="Griggs A."/>
            <person name="Gujja S."/>
            <person name="Heiman D."/>
            <person name="Howarth C."/>
            <person name="Larson L."/>
            <person name="Lui A."/>
            <person name="MacDonald P.J.P."/>
            <person name="Mehta T."/>
            <person name="Montmayeur A."/>
            <person name="Murphy C."/>
            <person name="Neiman D."/>
            <person name="Pearson M."/>
            <person name="Priest M."/>
            <person name="Roberts A."/>
            <person name="Saif S."/>
            <person name="Shea T."/>
            <person name="Shenoy N."/>
            <person name="Sisk P."/>
            <person name="Stolte C."/>
            <person name="Sykes S."/>
            <person name="Yandava C."/>
            <person name="Wortman J."/>
            <person name="Nusbaum C."/>
            <person name="Birren B."/>
        </authorList>
    </citation>
    <scope>NUCLEOTIDE SEQUENCE</scope>
    <source>
        <strain evidence="8">R3-111a-1</strain>
    </source>
</reference>
<proteinExistence type="inferred from homology"/>
<dbReference type="EnsemblFungi" id="EJT74710">
    <property type="protein sequence ID" value="EJT74710"/>
    <property type="gene ID" value="GGTG_08548"/>
</dbReference>